<proteinExistence type="predicted"/>
<keyword evidence="4" id="KW-1185">Reference proteome</keyword>
<dbReference type="Proteomes" id="UP001432027">
    <property type="component" value="Unassembled WGS sequence"/>
</dbReference>
<dbReference type="Pfam" id="PF00856">
    <property type="entry name" value="SET"/>
    <property type="match status" value="1"/>
</dbReference>
<evidence type="ECO:0000313" key="4">
    <source>
        <dbReference type="Proteomes" id="UP001432027"/>
    </source>
</evidence>
<evidence type="ECO:0000313" key="3">
    <source>
        <dbReference type="EMBL" id="GMT07803.1"/>
    </source>
</evidence>
<organism evidence="3 4">
    <name type="scientific">Pristionchus entomophagus</name>
    <dbReference type="NCBI Taxonomy" id="358040"/>
    <lineage>
        <taxon>Eukaryota</taxon>
        <taxon>Metazoa</taxon>
        <taxon>Ecdysozoa</taxon>
        <taxon>Nematoda</taxon>
        <taxon>Chromadorea</taxon>
        <taxon>Rhabditida</taxon>
        <taxon>Rhabditina</taxon>
        <taxon>Diplogasteromorpha</taxon>
        <taxon>Diplogasteroidea</taxon>
        <taxon>Neodiplogasteridae</taxon>
        <taxon>Pristionchus</taxon>
    </lineage>
</organism>
<dbReference type="PANTHER" id="PTHR47250">
    <property type="entry name" value="HISTONE-LYSINE N-METHYLTRANSFERASE SET-6"/>
    <property type="match status" value="1"/>
</dbReference>
<feature type="domain" description="SET" evidence="2">
    <location>
        <begin position="416"/>
        <end position="551"/>
    </location>
</feature>
<dbReference type="InterPro" id="IPR001214">
    <property type="entry name" value="SET_dom"/>
</dbReference>
<name>A0AAV5UMC9_9BILA</name>
<evidence type="ECO:0000256" key="1">
    <source>
        <dbReference type="SAM" id="MobiDB-lite"/>
    </source>
</evidence>
<reference evidence="3" key="1">
    <citation type="submission" date="2023-10" db="EMBL/GenBank/DDBJ databases">
        <title>Genome assembly of Pristionchus species.</title>
        <authorList>
            <person name="Yoshida K."/>
            <person name="Sommer R.J."/>
        </authorList>
    </citation>
    <scope>NUCLEOTIDE SEQUENCE</scope>
    <source>
        <strain evidence="3">RS0144</strain>
    </source>
</reference>
<dbReference type="SUPFAM" id="SSF82199">
    <property type="entry name" value="SET domain"/>
    <property type="match status" value="1"/>
</dbReference>
<protein>
    <recommendedName>
        <fullName evidence="2">SET domain-containing protein</fullName>
    </recommendedName>
</protein>
<dbReference type="AlphaFoldDB" id="A0AAV5UMC9"/>
<dbReference type="PANTHER" id="PTHR47250:SF3">
    <property type="entry name" value="HISTONE-LYSINE N-METHYLTRANSFERASE SET-6"/>
    <property type="match status" value="1"/>
</dbReference>
<comment type="caution">
    <text evidence="3">The sequence shown here is derived from an EMBL/GenBank/DDBJ whole genome shotgun (WGS) entry which is preliminary data.</text>
</comment>
<evidence type="ECO:0000259" key="2">
    <source>
        <dbReference type="PROSITE" id="PS50280"/>
    </source>
</evidence>
<dbReference type="InterPro" id="IPR053105">
    <property type="entry name" value="Class_V-like_SAM-MTase"/>
</dbReference>
<dbReference type="SMART" id="SM00317">
    <property type="entry name" value="SET"/>
    <property type="match status" value="1"/>
</dbReference>
<feature type="region of interest" description="Disordered" evidence="1">
    <location>
        <begin position="174"/>
        <end position="202"/>
    </location>
</feature>
<feature type="compositionally biased region" description="Low complexity" evidence="1">
    <location>
        <begin position="69"/>
        <end position="84"/>
    </location>
</feature>
<dbReference type="Gene3D" id="2.170.270.10">
    <property type="entry name" value="SET domain"/>
    <property type="match status" value="1"/>
</dbReference>
<feature type="non-terminal residue" evidence="3">
    <location>
        <position position="1"/>
    </location>
</feature>
<dbReference type="PROSITE" id="PS50280">
    <property type="entry name" value="SET"/>
    <property type="match status" value="1"/>
</dbReference>
<accession>A0AAV5UMC9</accession>
<gene>
    <name evidence="3" type="ORF">PENTCL1PPCAC_29977</name>
</gene>
<dbReference type="InterPro" id="IPR046341">
    <property type="entry name" value="SET_dom_sf"/>
</dbReference>
<dbReference type="EMBL" id="BTSX01000006">
    <property type="protein sequence ID" value="GMT07803.1"/>
    <property type="molecule type" value="Genomic_DNA"/>
</dbReference>
<feature type="region of interest" description="Disordered" evidence="1">
    <location>
        <begin position="69"/>
        <end position="150"/>
    </location>
</feature>
<sequence>VSKWKERCRASPQLNEKEREILRWTMDTLREDVRYFESKKGHCPIRMAEPKKNLVIFGESVGTLERANNSMRANSQSSSSSSSRHGSFDDNQNSLHSSDQDVSVNDDDVVDESSRDSSSHNNDADEESVGDRSEARSQDGSTDDSDIAFVGQMPVRYHHLEELRRRMNGAMRWSVEDDEGDQEEIGSSSRSSSPDRDPPCYADSLLEDREEHWENDGRVQTIFERIFKEKFLAGVHQVTSPDLSDYDIKSIEHRLHSIGFRNTHKTDKTRAEKYIINGFPFYTPEPYMLIGTKQDLYGKLRFFDAVKEEMNGRKRKVAGGIAGESLTDIPAVPDYEFIRTNEYFHDYGNDHRSKAKICDYKCTCDPEYGCLPETCECMLQSALTADNRVDETKVKPVQIVECCEKCPCRHRPDKCKSVVRYRHVYFHAVRLNTMGFALRTMEPIQRGEPIIEFVGVRTAYVSKDEENWACNTANCKDPKDRKFTGIDDPTTEFCINPMRKGNASRMICHSYYPNVGFINVYRGGILTVDPDLVVFAMEPIEAGDLLYLNYGTDFGIKKDQCKCTQELCHNPKITKWMHKLTWEQGVQVLVEREKKKRARMVQREQEAMASMLPRERHIKEEKENIMQ</sequence>